<dbReference type="InterPro" id="IPR018958">
    <property type="entry name" value="Knr4/Smi1-like_dom"/>
</dbReference>
<dbReference type="InterPro" id="IPR037883">
    <property type="entry name" value="Knr4/Smi1-like_sf"/>
</dbReference>
<feature type="domain" description="Knr4/Smi1-like" evidence="2">
    <location>
        <begin position="41"/>
        <end position="213"/>
    </location>
</feature>
<accession>A0A6J8B8K0</accession>
<dbReference type="AlphaFoldDB" id="A0A6J8B8K0"/>
<dbReference type="SUPFAM" id="SSF160631">
    <property type="entry name" value="SMI1/KNR4-like"/>
    <property type="match status" value="1"/>
</dbReference>
<keyword evidence="4" id="KW-1185">Reference proteome</keyword>
<reference evidence="3 4" key="1">
    <citation type="submission" date="2020-06" db="EMBL/GenBank/DDBJ databases">
        <authorList>
            <person name="Li R."/>
            <person name="Bekaert M."/>
        </authorList>
    </citation>
    <scope>NUCLEOTIDE SEQUENCE [LARGE SCALE GENOMIC DNA]</scope>
    <source>
        <strain evidence="4">wild</strain>
    </source>
</reference>
<dbReference type="SMART" id="SM00860">
    <property type="entry name" value="SMI1_KNR4"/>
    <property type="match status" value="1"/>
</dbReference>
<evidence type="ECO:0000259" key="2">
    <source>
        <dbReference type="SMART" id="SM00860"/>
    </source>
</evidence>
<dbReference type="Proteomes" id="UP000507470">
    <property type="component" value="Unassembled WGS sequence"/>
</dbReference>
<feature type="compositionally biased region" description="Low complexity" evidence="1">
    <location>
        <begin position="306"/>
        <end position="317"/>
    </location>
</feature>
<evidence type="ECO:0000313" key="3">
    <source>
        <dbReference type="EMBL" id="CAC5380272.1"/>
    </source>
</evidence>
<name>A0A6J8B8K0_MYTCO</name>
<organism evidence="3 4">
    <name type="scientific">Mytilus coruscus</name>
    <name type="common">Sea mussel</name>
    <dbReference type="NCBI Taxonomy" id="42192"/>
    <lineage>
        <taxon>Eukaryota</taxon>
        <taxon>Metazoa</taxon>
        <taxon>Spiralia</taxon>
        <taxon>Lophotrochozoa</taxon>
        <taxon>Mollusca</taxon>
        <taxon>Bivalvia</taxon>
        <taxon>Autobranchia</taxon>
        <taxon>Pteriomorphia</taxon>
        <taxon>Mytilida</taxon>
        <taxon>Mytiloidea</taxon>
        <taxon>Mytilidae</taxon>
        <taxon>Mytilinae</taxon>
        <taxon>Mytilus</taxon>
    </lineage>
</organism>
<dbReference type="PANTHER" id="PTHR31854">
    <property type="entry name" value="TUBULIN POLYGLUTAMYLASE COMPLEX SUBUNIT 2"/>
    <property type="match status" value="1"/>
</dbReference>
<protein>
    <submittedName>
        <fullName evidence="3">TPGS2</fullName>
    </submittedName>
</protein>
<gene>
    <name evidence="3" type="ORF">MCOR_16244</name>
</gene>
<feature type="compositionally biased region" description="Polar residues" evidence="1">
    <location>
        <begin position="318"/>
        <end position="333"/>
    </location>
</feature>
<dbReference type="InterPro" id="IPR039231">
    <property type="entry name" value="TPGS2"/>
</dbReference>
<dbReference type="EMBL" id="CACVKT020002873">
    <property type="protein sequence ID" value="CAC5380272.1"/>
    <property type="molecule type" value="Genomic_DNA"/>
</dbReference>
<feature type="compositionally biased region" description="Polar residues" evidence="1">
    <location>
        <begin position="289"/>
        <end position="298"/>
    </location>
</feature>
<feature type="region of interest" description="Disordered" evidence="1">
    <location>
        <begin position="279"/>
        <end position="333"/>
    </location>
</feature>
<dbReference type="OrthoDB" id="10249691at2759"/>
<proteinExistence type="predicted"/>
<dbReference type="PANTHER" id="PTHR31854:SF2">
    <property type="entry name" value="TUBULIN POLYGLUTAMYLASE COMPLEX SUBUNIT 2"/>
    <property type="match status" value="1"/>
</dbReference>
<evidence type="ECO:0000313" key="4">
    <source>
        <dbReference type="Proteomes" id="UP000507470"/>
    </source>
</evidence>
<evidence type="ECO:0000256" key="1">
    <source>
        <dbReference type="SAM" id="MobiDB-lite"/>
    </source>
</evidence>
<sequence length="333" mass="37777">MDSLEELAKTRNLLEQLNIGVIRNLEKKTGVCKIELDQRSPADRHAVLMWEQRNGCFLPEDFKNFYLTTDGFKLTWNVKMDNGPTPVGKLYINRVSQLTRIAGNVASSHVNPTLLDLEADSDNEDEATGLEKPSFDSRCKIYEMDPCDGYGRVCLVFRENKTGYIDSQELFDGKHTSELIRFGGNDPKTEVWFLDRSLRWHFLAESFMAYFRLMLMHLGLPQWQYGITDIGLSQQAQQWFNIYAPTRLELDRELLMGNGSEGQNKMPTLNLDVNKVFNKGKTDKKKPPAQTSQNQASFNKKKPIVSSAKTPATTTSTRNITASSSQISTKGTK</sequence>